<protein>
    <submittedName>
        <fullName evidence="1">Uncharacterized protein</fullName>
    </submittedName>
</protein>
<organism evidence="1 2">
    <name type="scientific">Salmonella enterica subsp. enterica serovar Inverness str. R8-3668</name>
    <dbReference type="NCBI Taxonomy" id="913075"/>
    <lineage>
        <taxon>Bacteria</taxon>
        <taxon>Pseudomonadati</taxon>
        <taxon>Pseudomonadota</taxon>
        <taxon>Gammaproteobacteria</taxon>
        <taxon>Enterobacterales</taxon>
        <taxon>Enterobacteriaceae</taxon>
        <taxon>Salmonella</taxon>
    </lineage>
</organism>
<dbReference type="EMBL" id="AFCO01001305">
    <property type="protein sequence ID" value="EHC54198.1"/>
    <property type="molecule type" value="Genomic_DNA"/>
</dbReference>
<dbReference type="PATRIC" id="fig|913075.3.peg.3084"/>
<gene>
    <name evidence="1" type="ORF">LTSEINV_3988</name>
</gene>
<accession>G5NGI9</accession>
<proteinExistence type="predicted"/>
<comment type="caution">
    <text evidence="1">The sequence shown here is derived from an EMBL/GenBank/DDBJ whole genome shotgun (WGS) entry which is preliminary data.</text>
</comment>
<evidence type="ECO:0000313" key="2">
    <source>
        <dbReference type="Proteomes" id="UP000003532"/>
    </source>
</evidence>
<dbReference type="AlphaFoldDB" id="G5NGI9"/>
<evidence type="ECO:0000313" key="1">
    <source>
        <dbReference type="EMBL" id="EHC54198.1"/>
    </source>
</evidence>
<name>G5NGI9_SALET</name>
<reference evidence="1 2" key="1">
    <citation type="journal article" date="2011" name="BMC Genomics">
        <title>Genome sequencing reveals diversification of virulence factor content and possible host adaptation in distinct subpopulations of Salmonella enterica.</title>
        <authorList>
            <person name="den Bakker H.C."/>
            <person name="Moreno Switt A.I."/>
            <person name="Govoni G."/>
            <person name="Cummings C.A."/>
            <person name="Ranieri M.L."/>
            <person name="Degoricija L."/>
            <person name="Hoelzer K."/>
            <person name="Rodriguez-Rivera L.D."/>
            <person name="Brown S."/>
            <person name="Bolchacova E."/>
            <person name="Furtado M.R."/>
            <person name="Wiedmann M."/>
        </authorList>
    </citation>
    <scope>NUCLEOTIDE SEQUENCE [LARGE SCALE GENOMIC DNA]</scope>
    <source>
        <strain evidence="1 2">R8-3668</strain>
    </source>
</reference>
<dbReference type="Proteomes" id="UP000003532">
    <property type="component" value="Unassembled WGS sequence"/>
</dbReference>
<sequence>MREKVSVGGYRRITNLRFRGLLRDDASQPVSDRAGYINY</sequence>
<dbReference type="BioCyc" id="SENT913075:G120P-1824-MONOMER"/>